<evidence type="ECO:0000313" key="4">
    <source>
        <dbReference type="Proteomes" id="UP000216998"/>
    </source>
</evidence>
<feature type="transmembrane region" description="Helical" evidence="1">
    <location>
        <begin position="194"/>
        <end position="214"/>
    </location>
</feature>
<reference evidence="3 4" key="1">
    <citation type="submission" date="2017-07" db="EMBL/GenBank/DDBJ databases">
        <title>Niveispirillum cyanobacteriorum sp. nov., isolated from cyanobacterial aggregates in a eutrophic lake.</title>
        <authorList>
            <person name="Cai H."/>
        </authorList>
    </citation>
    <scope>NUCLEOTIDE SEQUENCE [LARGE SCALE GENOMIC DNA]</scope>
    <source>
        <strain evidence="4">TH1-14</strain>
    </source>
</reference>
<sequence>MSEDRLRVLDGIRGIAALMVLVYHLPLIVTPQATIPDWALFTAYGGSGVKLFFVLSAFSLCLTMPAHLCSGAPLFSFFTKRFLRIAPLFYLVTVYQLLSMQIAQGQLPPFDILLANFTLLFNLYPKAADCLIFAGWTIGVEVLFYLMFPALYRSADTLGKRAALFIGSFAAFPIFMGLLSYLPVDSAVAERYSILTIFLYLPAFAAGMLVFPIYQRYAQQDGAREIGLILLSVAFALYAFLASGRLIGILPPAHWETFCFGFFVLGAALRGFPALIDRPLSFVGRISYSVYLLHGPIIIMANPLFQWMNGWEAPPTVRFTAMLATALCLVLPLSLLSFNLVEQPSIHLSKKLIKHYTATRHTR</sequence>
<proteinExistence type="predicted"/>
<feature type="transmembrane region" description="Helical" evidence="1">
    <location>
        <begin position="253"/>
        <end position="276"/>
    </location>
</feature>
<keyword evidence="1" id="KW-1133">Transmembrane helix</keyword>
<protein>
    <recommendedName>
        <fullName evidence="2">Acyltransferase 3 domain-containing protein</fullName>
    </recommendedName>
</protein>
<feature type="transmembrane region" description="Helical" evidence="1">
    <location>
        <begin position="12"/>
        <end position="29"/>
    </location>
</feature>
<feature type="domain" description="Acyltransferase 3" evidence="2">
    <location>
        <begin position="9"/>
        <end position="332"/>
    </location>
</feature>
<dbReference type="GO" id="GO:0000271">
    <property type="term" value="P:polysaccharide biosynthetic process"/>
    <property type="evidence" value="ECO:0007669"/>
    <property type="project" value="TreeGrafter"/>
</dbReference>
<evidence type="ECO:0000313" key="3">
    <source>
        <dbReference type="EMBL" id="OYQ36911.1"/>
    </source>
</evidence>
<dbReference type="PANTHER" id="PTHR23028:SF131">
    <property type="entry name" value="BLR2367 PROTEIN"/>
    <property type="match status" value="1"/>
</dbReference>
<dbReference type="InterPro" id="IPR050879">
    <property type="entry name" value="Acyltransferase_3"/>
</dbReference>
<comment type="caution">
    <text evidence="3">The sequence shown here is derived from an EMBL/GenBank/DDBJ whole genome shotgun (WGS) entry which is preliminary data.</text>
</comment>
<dbReference type="InterPro" id="IPR002656">
    <property type="entry name" value="Acyl_transf_3_dom"/>
</dbReference>
<feature type="transmembrane region" description="Helical" evidence="1">
    <location>
        <begin position="319"/>
        <end position="341"/>
    </location>
</feature>
<keyword evidence="1" id="KW-0472">Membrane</keyword>
<organism evidence="3 4">
    <name type="scientific">Niveispirillum lacus</name>
    <dbReference type="NCBI Taxonomy" id="1981099"/>
    <lineage>
        <taxon>Bacteria</taxon>
        <taxon>Pseudomonadati</taxon>
        <taxon>Pseudomonadota</taxon>
        <taxon>Alphaproteobacteria</taxon>
        <taxon>Rhodospirillales</taxon>
        <taxon>Azospirillaceae</taxon>
        <taxon>Niveispirillum</taxon>
    </lineage>
</organism>
<dbReference type="RefSeq" id="WP_094453481.1">
    <property type="nucleotide sequence ID" value="NZ_NOXU01000019.1"/>
</dbReference>
<evidence type="ECO:0000256" key="1">
    <source>
        <dbReference type="SAM" id="Phobius"/>
    </source>
</evidence>
<evidence type="ECO:0000259" key="2">
    <source>
        <dbReference type="Pfam" id="PF01757"/>
    </source>
</evidence>
<dbReference type="Pfam" id="PF01757">
    <property type="entry name" value="Acyl_transf_3"/>
    <property type="match status" value="1"/>
</dbReference>
<dbReference type="GO" id="GO:0016020">
    <property type="term" value="C:membrane"/>
    <property type="evidence" value="ECO:0007669"/>
    <property type="project" value="TreeGrafter"/>
</dbReference>
<feature type="transmembrane region" description="Helical" evidence="1">
    <location>
        <begin position="288"/>
        <end position="307"/>
    </location>
</feature>
<feature type="transmembrane region" description="Helical" evidence="1">
    <location>
        <begin position="82"/>
        <end position="103"/>
    </location>
</feature>
<feature type="transmembrane region" description="Helical" evidence="1">
    <location>
        <begin position="49"/>
        <end position="70"/>
    </location>
</feature>
<keyword evidence="1" id="KW-0812">Transmembrane</keyword>
<dbReference type="EMBL" id="NOXU01000019">
    <property type="protein sequence ID" value="OYQ36911.1"/>
    <property type="molecule type" value="Genomic_DNA"/>
</dbReference>
<dbReference type="GO" id="GO:0016747">
    <property type="term" value="F:acyltransferase activity, transferring groups other than amino-acyl groups"/>
    <property type="evidence" value="ECO:0007669"/>
    <property type="project" value="InterPro"/>
</dbReference>
<feature type="transmembrane region" description="Helical" evidence="1">
    <location>
        <begin position="226"/>
        <end position="247"/>
    </location>
</feature>
<feature type="transmembrane region" description="Helical" evidence="1">
    <location>
        <begin position="123"/>
        <end position="150"/>
    </location>
</feature>
<name>A0A255Z663_9PROT</name>
<keyword evidence="4" id="KW-1185">Reference proteome</keyword>
<dbReference type="PANTHER" id="PTHR23028">
    <property type="entry name" value="ACETYLTRANSFERASE"/>
    <property type="match status" value="1"/>
</dbReference>
<feature type="transmembrane region" description="Helical" evidence="1">
    <location>
        <begin position="162"/>
        <end position="182"/>
    </location>
</feature>
<dbReference type="Proteomes" id="UP000216998">
    <property type="component" value="Unassembled WGS sequence"/>
</dbReference>
<dbReference type="AlphaFoldDB" id="A0A255Z663"/>
<accession>A0A255Z663</accession>
<gene>
    <name evidence="3" type="ORF">CHU95_02685</name>
</gene>